<dbReference type="SUPFAM" id="SSF88946">
    <property type="entry name" value="Sigma2 domain of RNA polymerase sigma factors"/>
    <property type="match status" value="1"/>
</dbReference>
<dbReference type="GO" id="GO:0003677">
    <property type="term" value="F:DNA binding"/>
    <property type="evidence" value="ECO:0007669"/>
    <property type="project" value="InterPro"/>
</dbReference>
<dbReference type="Proteomes" id="UP000011885">
    <property type="component" value="Unassembled WGS sequence"/>
</dbReference>
<keyword evidence="2" id="KW-0805">Transcription regulation</keyword>
<feature type="region of interest" description="Disordered" evidence="5">
    <location>
        <begin position="1"/>
        <end position="29"/>
    </location>
</feature>
<dbReference type="AlphaFoldDB" id="M5TZ32"/>
<dbReference type="PATRIC" id="fig|1263870.3.peg.4312"/>
<dbReference type="PANTHER" id="PTHR43133">
    <property type="entry name" value="RNA POLYMERASE ECF-TYPE SIGMA FACTO"/>
    <property type="match status" value="1"/>
</dbReference>
<evidence type="ECO:0000256" key="3">
    <source>
        <dbReference type="ARBA" id="ARBA00023082"/>
    </source>
</evidence>
<dbReference type="InterPro" id="IPR014284">
    <property type="entry name" value="RNA_pol_sigma-70_dom"/>
</dbReference>
<protein>
    <submittedName>
        <fullName evidence="8">RNA polymerase ECF-type sigma factor</fullName>
    </submittedName>
</protein>
<dbReference type="Gene3D" id="1.10.10.10">
    <property type="entry name" value="Winged helix-like DNA-binding domain superfamily/Winged helix DNA-binding domain"/>
    <property type="match status" value="1"/>
</dbReference>
<dbReference type="InterPro" id="IPR013249">
    <property type="entry name" value="RNA_pol_sigma70_r4_t2"/>
</dbReference>
<feature type="region of interest" description="Disordered" evidence="5">
    <location>
        <begin position="136"/>
        <end position="159"/>
    </location>
</feature>
<dbReference type="EMBL" id="ANOH01000275">
    <property type="protein sequence ID" value="EMI54477.1"/>
    <property type="molecule type" value="Genomic_DNA"/>
</dbReference>
<sequence>MFFSSSLPKTEPMNFSTSATAHEKPTNVPTKLATGQVRSRAASVAPEQDITDEDLIARYRQTGDRAIYETLMRRYEREIYAYLRRYMGNAEMAEDAFQGTFLQVHLKCQQFDLTRRFRPWLYAIATNQAIDVQRRNKRHRMVSLDRPSGAQDDDRGGSWSEKLVGASADPLAEASREENGRWVHDAVASLGEPMQQVVELVYYRGLKYREAAEALGIPVGTVKSRLHSAINQLTGLWNDSHEPREA</sequence>
<feature type="domain" description="RNA polymerase sigma factor 70 region 4 type 2" evidence="7">
    <location>
        <begin position="182"/>
        <end position="231"/>
    </location>
</feature>
<evidence type="ECO:0000256" key="2">
    <source>
        <dbReference type="ARBA" id="ARBA00023015"/>
    </source>
</evidence>
<proteinExistence type="inferred from homology"/>
<reference evidence="8 9" key="1">
    <citation type="journal article" date="2013" name="Mar. Genomics">
        <title>Expression of sulfatases in Rhodopirellula baltica and the diversity of sulfatases in the genus Rhodopirellula.</title>
        <authorList>
            <person name="Wegner C.E."/>
            <person name="Richter-Heitmann T."/>
            <person name="Klindworth A."/>
            <person name="Klockow C."/>
            <person name="Richter M."/>
            <person name="Achstetter T."/>
            <person name="Glockner F.O."/>
            <person name="Harder J."/>
        </authorList>
    </citation>
    <scope>NUCLEOTIDE SEQUENCE [LARGE SCALE GENOMIC DNA]</scope>
    <source>
        <strain evidence="8 9">SM41</strain>
    </source>
</reference>
<gene>
    <name evidence="8" type="ORF">RSSM_04072</name>
</gene>
<evidence type="ECO:0000256" key="5">
    <source>
        <dbReference type="SAM" id="MobiDB-lite"/>
    </source>
</evidence>
<dbReference type="GO" id="GO:0006352">
    <property type="term" value="P:DNA-templated transcription initiation"/>
    <property type="evidence" value="ECO:0007669"/>
    <property type="project" value="InterPro"/>
</dbReference>
<name>M5TZ32_9BACT</name>
<evidence type="ECO:0000256" key="4">
    <source>
        <dbReference type="ARBA" id="ARBA00023163"/>
    </source>
</evidence>
<evidence type="ECO:0000313" key="8">
    <source>
        <dbReference type="EMBL" id="EMI54477.1"/>
    </source>
</evidence>
<keyword evidence="4" id="KW-0804">Transcription</keyword>
<dbReference type="GO" id="GO:0016987">
    <property type="term" value="F:sigma factor activity"/>
    <property type="evidence" value="ECO:0007669"/>
    <property type="project" value="UniProtKB-KW"/>
</dbReference>
<evidence type="ECO:0000313" key="9">
    <source>
        <dbReference type="Proteomes" id="UP000011885"/>
    </source>
</evidence>
<organism evidence="8 9">
    <name type="scientific">Rhodopirellula sallentina SM41</name>
    <dbReference type="NCBI Taxonomy" id="1263870"/>
    <lineage>
        <taxon>Bacteria</taxon>
        <taxon>Pseudomonadati</taxon>
        <taxon>Planctomycetota</taxon>
        <taxon>Planctomycetia</taxon>
        <taxon>Pirellulales</taxon>
        <taxon>Pirellulaceae</taxon>
        <taxon>Rhodopirellula</taxon>
    </lineage>
</organism>
<dbReference type="InterPro" id="IPR039425">
    <property type="entry name" value="RNA_pol_sigma-70-like"/>
</dbReference>
<keyword evidence="3" id="KW-0731">Sigma factor</keyword>
<feature type="compositionally biased region" description="Polar residues" evidence="5">
    <location>
        <begin position="1"/>
        <end position="20"/>
    </location>
</feature>
<comment type="caution">
    <text evidence="8">The sequence shown here is derived from an EMBL/GenBank/DDBJ whole genome shotgun (WGS) entry which is preliminary data.</text>
</comment>
<accession>M5TZ32</accession>
<feature type="domain" description="RNA polymerase sigma-70 region 2" evidence="6">
    <location>
        <begin position="71"/>
        <end position="138"/>
    </location>
</feature>
<dbReference type="CDD" id="cd06171">
    <property type="entry name" value="Sigma70_r4"/>
    <property type="match status" value="1"/>
</dbReference>
<keyword evidence="9" id="KW-1185">Reference proteome</keyword>
<dbReference type="InterPro" id="IPR036388">
    <property type="entry name" value="WH-like_DNA-bd_sf"/>
</dbReference>
<dbReference type="NCBIfam" id="TIGR02937">
    <property type="entry name" value="sigma70-ECF"/>
    <property type="match status" value="1"/>
</dbReference>
<dbReference type="Gene3D" id="1.10.1740.10">
    <property type="match status" value="1"/>
</dbReference>
<dbReference type="SUPFAM" id="SSF88659">
    <property type="entry name" value="Sigma3 and sigma4 domains of RNA polymerase sigma factors"/>
    <property type="match status" value="1"/>
</dbReference>
<dbReference type="InterPro" id="IPR013324">
    <property type="entry name" value="RNA_pol_sigma_r3/r4-like"/>
</dbReference>
<comment type="similarity">
    <text evidence="1">Belongs to the sigma-70 factor family. ECF subfamily.</text>
</comment>
<dbReference type="Pfam" id="PF04542">
    <property type="entry name" value="Sigma70_r2"/>
    <property type="match status" value="1"/>
</dbReference>
<dbReference type="InterPro" id="IPR013325">
    <property type="entry name" value="RNA_pol_sigma_r2"/>
</dbReference>
<evidence type="ECO:0000259" key="6">
    <source>
        <dbReference type="Pfam" id="PF04542"/>
    </source>
</evidence>
<dbReference type="InterPro" id="IPR007627">
    <property type="entry name" value="RNA_pol_sigma70_r2"/>
</dbReference>
<dbReference type="Pfam" id="PF08281">
    <property type="entry name" value="Sigma70_r4_2"/>
    <property type="match status" value="1"/>
</dbReference>
<dbReference type="PANTHER" id="PTHR43133:SF25">
    <property type="entry name" value="RNA POLYMERASE SIGMA FACTOR RFAY-RELATED"/>
    <property type="match status" value="1"/>
</dbReference>
<evidence type="ECO:0000259" key="7">
    <source>
        <dbReference type="Pfam" id="PF08281"/>
    </source>
</evidence>
<evidence type="ECO:0000256" key="1">
    <source>
        <dbReference type="ARBA" id="ARBA00010641"/>
    </source>
</evidence>